<evidence type="ECO:0000313" key="1">
    <source>
        <dbReference type="EMBL" id="QES24452.1"/>
    </source>
</evidence>
<dbReference type="EMBL" id="CP029194">
    <property type="protein sequence ID" value="QES24452.1"/>
    <property type="molecule type" value="Genomic_DNA"/>
</dbReference>
<gene>
    <name evidence="1" type="ORF">DEJ46_06555</name>
</gene>
<proteinExistence type="predicted"/>
<dbReference type="Proteomes" id="UP000324106">
    <property type="component" value="Chromosome"/>
</dbReference>
<evidence type="ECO:0000313" key="2">
    <source>
        <dbReference type="Proteomes" id="UP000324106"/>
    </source>
</evidence>
<reference evidence="1 2" key="1">
    <citation type="submission" date="2018-05" db="EMBL/GenBank/DDBJ databases">
        <title>Streptomyces venezuelae.</title>
        <authorList>
            <person name="Kim W."/>
            <person name="Lee N."/>
            <person name="Cho B.-K."/>
        </authorList>
    </citation>
    <scope>NUCLEOTIDE SEQUENCE [LARGE SCALE GENOMIC DNA]</scope>
    <source>
        <strain evidence="1 2">ATCC 15068</strain>
    </source>
</reference>
<sequence length="273" mass="29496">MAPTARRTAGTMFAALYGEMIPHSCHDPESEHDAYQLFHQRSLAMGWLDDRASAVEGGALERRKVVAPGLWAMNDAGWSHPFAASESNLIAWFQVEAGAVADDRPLPVQPFLRCAEDTAARVGTVRLSSVQVLLPVQGIDASSRPPSAIVPSLQSIDWFGERDPRSRTSVRIRIDSGRAPSIPSVAQQLARHLGRLDQDVFVCGADDLADPDNVPAPLFDDSFWNGPPLHGRTLPGELAEWSCDAVGWLAEAVADSAAHLGVHTPLLLTVTRT</sequence>
<organism evidence="1 2">
    <name type="scientific">Streptomyces venezuelae</name>
    <dbReference type="NCBI Taxonomy" id="54571"/>
    <lineage>
        <taxon>Bacteria</taxon>
        <taxon>Bacillati</taxon>
        <taxon>Actinomycetota</taxon>
        <taxon>Actinomycetes</taxon>
        <taxon>Kitasatosporales</taxon>
        <taxon>Streptomycetaceae</taxon>
        <taxon>Streptomyces</taxon>
    </lineage>
</organism>
<dbReference type="OrthoDB" id="3617561at2"/>
<accession>A0A5P2B1H7</accession>
<name>A0A5P2B1H7_STRVZ</name>
<protein>
    <submittedName>
        <fullName evidence="1">Uncharacterized protein</fullName>
    </submittedName>
</protein>
<dbReference type="AlphaFoldDB" id="A0A5P2B1H7"/>